<evidence type="ECO:0000256" key="2">
    <source>
        <dbReference type="ARBA" id="ARBA00023315"/>
    </source>
</evidence>
<dbReference type="Pfam" id="PF00583">
    <property type="entry name" value="Acetyltransf_1"/>
    <property type="match status" value="1"/>
</dbReference>
<reference evidence="4" key="1">
    <citation type="submission" date="2022-10" db="EMBL/GenBank/DDBJ databases">
        <title>Chryseobacterium sp. nov., a novel bacterial species.</title>
        <authorList>
            <person name="Cao Y."/>
        </authorList>
    </citation>
    <scope>NUCLEOTIDE SEQUENCE</scope>
    <source>
        <strain evidence="4">CCTCC AB2015118</strain>
    </source>
</reference>
<keyword evidence="2" id="KW-0012">Acyltransferase</keyword>
<name>A0ABT3XVE7_9FLAO</name>
<dbReference type="PROSITE" id="PS51186">
    <property type="entry name" value="GNAT"/>
    <property type="match status" value="1"/>
</dbReference>
<evidence type="ECO:0000259" key="3">
    <source>
        <dbReference type="PROSITE" id="PS51186"/>
    </source>
</evidence>
<dbReference type="InterPro" id="IPR016181">
    <property type="entry name" value="Acyl_CoA_acyltransferase"/>
</dbReference>
<dbReference type="CDD" id="cd04301">
    <property type="entry name" value="NAT_SF"/>
    <property type="match status" value="1"/>
</dbReference>
<dbReference type="EMBL" id="JAOVZW010000021">
    <property type="protein sequence ID" value="MCX8525656.1"/>
    <property type="molecule type" value="Genomic_DNA"/>
</dbReference>
<proteinExistence type="predicted"/>
<gene>
    <name evidence="4" type="ORF">OF897_17210</name>
</gene>
<dbReference type="PANTHER" id="PTHR42919:SF8">
    <property type="entry name" value="N-ALPHA-ACETYLTRANSFERASE 50"/>
    <property type="match status" value="1"/>
</dbReference>
<comment type="caution">
    <text evidence="4">The sequence shown here is derived from an EMBL/GenBank/DDBJ whole genome shotgun (WGS) entry which is preliminary data.</text>
</comment>
<organism evidence="4 5">
    <name type="scientific">Chryseobacterium formosus</name>
    <dbReference type="NCBI Taxonomy" id="1537363"/>
    <lineage>
        <taxon>Bacteria</taxon>
        <taxon>Pseudomonadati</taxon>
        <taxon>Bacteroidota</taxon>
        <taxon>Flavobacteriia</taxon>
        <taxon>Flavobacteriales</taxon>
        <taxon>Weeksellaceae</taxon>
        <taxon>Chryseobacterium group</taxon>
        <taxon>Chryseobacterium</taxon>
    </lineage>
</organism>
<evidence type="ECO:0000313" key="4">
    <source>
        <dbReference type="EMBL" id="MCX8525656.1"/>
    </source>
</evidence>
<protein>
    <submittedName>
        <fullName evidence="4">GNAT family N-acetyltransferase</fullName>
    </submittedName>
</protein>
<feature type="domain" description="N-acetyltransferase" evidence="3">
    <location>
        <begin position="10"/>
        <end position="179"/>
    </location>
</feature>
<evidence type="ECO:0000313" key="5">
    <source>
        <dbReference type="Proteomes" id="UP001073122"/>
    </source>
</evidence>
<dbReference type="PANTHER" id="PTHR42919">
    <property type="entry name" value="N-ALPHA-ACETYLTRANSFERASE"/>
    <property type="match status" value="1"/>
</dbReference>
<dbReference type="InterPro" id="IPR000182">
    <property type="entry name" value="GNAT_dom"/>
</dbReference>
<evidence type="ECO:0000256" key="1">
    <source>
        <dbReference type="ARBA" id="ARBA00022679"/>
    </source>
</evidence>
<dbReference type="SUPFAM" id="SSF55729">
    <property type="entry name" value="Acyl-CoA N-acyltransferases (Nat)"/>
    <property type="match status" value="1"/>
</dbReference>
<sequence>MNGKYNKMEIIVTKITENEILQLQEIGKKTFSETFSENNTEESMNEYLETSFSTEKLKSEINDENSEFYFAKLNDEVIGYLKLNTGSSQTEIKDNNALEIERIYVSKDFHGKKVGQILYEKAIEIASQKKVDYVWLGVWENNLRAIKFYQKNGFVEFDKHIFRLGNEEQTDIMMKLNLKN</sequence>
<dbReference type="Gene3D" id="3.40.630.30">
    <property type="match status" value="1"/>
</dbReference>
<dbReference type="InterPro" id="IPR051556">
    <property type="entry name" value="N-term/lysine_N-AcTrnsfr"/>
</dbReference>
<accession>A0ABT3XVE7</accession>
<keyword evidence="1" id="KW-0808">Transferase</keyword>
<keyword evidence="5" id="KW-1185">Reference proteome</keyword>
<dbReference type="Proteomes" id="UP001073122">
    <property type="component" value="Unassembled WGS sequence"/>
</dbReference>